<comment type="similarity">
    <text evidence="3">Belongs to the PNP/MTAP phosphorylase family. MTAP subfamily.</text>
</comment>
<dbReference type="InterPro" id="IPR010044">
    <property type="entry name" value="MTAP"/>
</dbReference>
<dbReference type="CDD" id="cd09010">
    <property type="entry name" value="MTAP_SsMTAPII_like_MTIP"/>
    <property type="match status" value="1"/>
</dbReference>
<dbReference type="EMBL" id="BMYM01000001">
    <property type="protein sequence ID" value="GHD30177.1"/>
    <property type="molecule type" value="Genomic_DNA"/>
</dbReference>
<feature type="binding site" evidence="3">
    <location>
        <position position="186"/>
    </location>
    <ligand>
        <name>phosphate</name>
        <dbReference type="ChEBI" id="CHEBI:43474"/>
    </ligand>
</feature>
<evidence type="ECO:0000313" key="6">
    <source>
        <dbReference type="Proteomes" id="UP000644693"/>
    </source>
</evidence>
<dbReference type="InterPro" id="IPR000845">
    <property type="entry name" value="Nucleoside_phosphorylase_d"/>
</dbReference>
<gene>
    <name evidence="5" type="ORF">GCM10007053_11680</name>
</gene>
<dbReference type="PANTHER" id="PTHR42679">
    <property type="entry name" value="S-METHYL-5'-THIOADENOSINE PHOSPHORYLASE"/>
    <property type="match status" value="1"/>
</dbReference>
<dbReference type="SUPFAM" id="SSF53167">
    <property type="entry name" value="Purine and uridine phosphorylases"/>
    <property type="match status" value="1"/>
</dbReference>
<name>A0A918XGV7_9GAMM</name>
<dbReference type="GO" id="GO:0005829">
    <property type="term" value="C:cytosol"/>
    <property type="evidence" value="ECO:0007669"/>
    <property type="project" value="TreeGrafter"/>
</dbReference>
<dbReference type="RefSeq" id="WP_189476060.1">
    <property type="nucleotide sequence ID" value="NZ_BMYM01000001.1"/>
</dbReference>
<dbReference type="Pfam" id="PF01048">
    <property type="entry name" value="PNP_UDP_1"/>
    <property type="match status" value="1"/>
</dbReference>
<feature type="binding site" evidence="3">
    <location>
        <position position="10"/>
    </location>
    <ligand>
        <name>phosphate</name>
        <dbReference type="ChEBI" id="CHEBI:43474"/>
    </ligand>
</feature>
<feature type="binding site" evidence="3">
    <location>
        <begin position="52"/>
        <end position="53"/>
    </location>
    <ligand>
        <name>phosphate</name>
        <dbReference type="ChEBI" id="CHEBI:43474"/>
    </ligand>
</feature>
<comment type="caution">
    <text evidence="3">Lacks conserved residue(s) required for the propagation of feature annotation.</text>
</comment>
<sequence>MNLLGVVGGTGMDTLPDFSGSEQAPIETPYGAPTQAPVVGQIAGQPLVFLHRHGQVNPTPPHLVNYRANVHALAQVGVTHLIGVNAVGGIGLPMHPGALVIPDQIIDYTWGREHTFEAGNSGQIQYIDFAHPYDQGLRQQLIETARELALEHVDHGTYGATQGPRLETAAEIRRMQRDGCNLVGMTGMPEAALAMEAGIAYASVCMVVNAASGMDDRPLSLDTIVEILQRESGVVGTLIAALAHRFYGN</sequence>
<dbReference type="PANTHER" id="PTHR42679:SF2">
    <property type="entry name" value="S-METHYL-5'-THIOADENOSINE PHOSPHORYLASE"/>
    <property type="match status" value="1"/>
</dbReference>
<dbReference type="Gene3D" id="3.40.50.1580">
    <property type="entry name" value="Nucleoside phosphorylase domain"/>
    <property type="match status" value="1"/>
</dbReference>
<keyword evidence="3" id="KW-0660">Purine salvage</keyword>
<dbReference type="Proteomes" id="UP000644693">
    <property type="component" value="Unassembled WGS sequence"/>
</dbReference>
<dbReference type="GO" id="GO:0017061">
    <property type="term" value="F:S-methyl-5-thioadenosine phosphorylase activity"/>
    <property type="evidence" value="ECO:0007669"/>
    <property type="project" value="InterPro"/>
</dbReference>
<evidence type="ECO:0000313" key="5">
    <source>
        <dbReference type="EMBL" id="GHD30177.1"/>
    </source>
</evidence>
<dbReference type="AlphaFoldDB" id="A0A918XGV7"/>
<keyword evidence="1 3" id="KW-0328">Glycosyltransferase</keyword>
<evidence type="ECO:0000256" key="3">
    <source>
        <dbReference type="HAMAP-Rule" id="MF_01963"/>
    </source>
</evidence>
<comment type="function">
    <text evidence="3">Purine nucleoside phosphorylase which is highly specific for 6-oxopurine nucleosides. Cleaves guanosine or inosine to respective bases and sugar-1-phosphate molecules. Involved in purine salvage.</text>
</comment>
<dbReference type="InterPro" id="IPR035994">
    <property type="entry name" value="Nucleoside_phosphorylase_sf"/>
</dbReference>
<protein>
    <recommendedName>
        <fullName evidence="3">Probable 6-oxopurine nucleoside phosphorylase</fullName>
        <ecNumber evidence="3">2.4.2.1</ecNumber>
    </recommendedName>
    <alternativeName>
        <fullName evidence="3">Purine nucleoside phosphorylase</fullName>
        <shortName evidence="3">PNP</shortName>
    </alternativeName>
</protein>
<feature type="binding site" evidence="3">
    <location>
        <begin position="209"/>
        <end position="211"/>
    </location>
    <ligand>
        <name>substrate</name>
    </ligand>
</feature>
<dbReference type="HAMAP" id="MF_01963">
    <property type="entry name" value="MTAP"/>
    <property type="match status" value="1"/>
</dbReference>
<keyword evidence="6" id="KW-1185">Reference proteome</keyword>
<comment type="pathway">
    <text evidence="3">Purine metabolism; purine nucleoside salvage.</text>
</comment>
<reference evidence="5" key="1">
    <citation type="journal article" date="2014" name="Int. J. Syst. Evol. Microbiol.">
        <title>Complete genome sequence of Corynebacterium casei LMG S-19264T (=DSM 44701T), isolated from a smear-ripened cheese.</title>
        <authorList>
            <consortium name="US DOE Joint Genome Institute (JGI-PGF)"/>
            <person name="Walter F."/>
            <person name="Albersmeier A."/>
            <person name="Kalinowski J."/>
            <person name="Ruckert C."/>
        </authorList>
    </citation>
    <scope>NUCLEOTIDE SEQUENCE</scope>
    <source>
        <strain evidence="5">KCTC 23430</strain>
    </source>
</reference>
<accession>A0A918XGV7</accession>
<evidence type="ECO:0000256" key="1">
    <source>
        <dbReference type="ARBA" id="ARBA00022676"/>
    </source>
</evidence>
<dbReference type="EC" id="2.4.2.1" evidence="3"/>
<feature type="domain" description="Nucleoside phosphorylase" evidence="4">
    <location>
        <begin position="4"/>
        <end position="242"/>
    </location>
</feature>
<comment type="caution">
    <text evidence="5">The sequence shown here is derived from an EMBL/GenBank/DDBJ whole genome shotgun (WGS) entry which is preliminary data.</text>
</comment>
<feature type="binding site" evidence="3">
    <location>
        <position position="185"/>
    </location>
    <ligand>
        <name>substrate</name>
    </ligand>
</feature>
<feature type="site" description="Important for substrate specificity" evidence="3">
    <location>
        <position position="167"/>
    </location>
</feature>
<evidence type="ECO:0000259" key="4">
    <source>
        <dbReference type="Pfam" id="PF01048"/>
    </source>
</evidence>
<keyword evidence="2 3" id="KW-0808">Transferase</keyword>
<organism evidence="5 6">
    <name type="scientific">Parahalioglobus pacificus</name>
    <dbReference type="NCBI Taxonomy" id="930806"/>
    <lineage>
        <taxon>Bacteria</taxon>
        <taxon>Pseudomonadati</taxon>
        <taxon>Pseudomonadota</taxon>
        <taxon>Gammaproteobacteria</taxon>
        <taxon>Cellvibrionales</taxon>
        <taxon>Halieaceae</taxon>
        <taxon>Parahalioglobus</taxon>
    </lineage>
</organism>
<evidence type="ECO:0000256" key="2">
    <source>
        <dbReference type="ARBA" id="ARBA00022679"/>
    </source>
</evidence>
<dbReference type="GO" id="GO:0006166">
    <property type="term" value="P:purine ribonucleoside salvage"/>
    <property type="evidence" value="ECO:0007669"/>
    <property type="project" value="UniProtKB-UniRule"/>
</dbReference>
<feature type="site" description="Important for substrate specificity" evidence="3">
    <location>
        <position position="221"/>
    </location>
</feature>
<proteinExistence type="inferred from homology"/>
<comment type="catalytic activity">
    <reaction evidence="3">
        <text>a purine D-ribonucleoside + phosphate = a purine nucleobase + alpha-D-ribose 1-phosphate</text>
        <dbReference type="Rhea" id="RHEA:19805"/>
        <dbReference type="ChEBI" id="CHEBI:26386"/>
        <dbReference type="ChEBI" id="CHEBI:43474"/>
        <dbReference type="ChEBI" id="CHEBI:57720"/>
        <dbReference type="ChEBI" id="CHEBI:142355"/>
        <dbReference type="EC" id="2.4.2.1"/>
    </reaction>
</comment>
<dbReference type="NCBIfam" id="NF006599">
    <property type="entry name" value="PRK09136.1"/>
    <property type="match status" value="1"/>
</dbReference>
<reference evidence="5" key="2">
    <citation type="submission" date="2020-09" db="EMBL/GenBank/DDBJ databases">
        <authorList>
            <person name="Sun Q."/>
            <person name="Kim S."/>
        </authorList>
    </citation>
    <scope>NUCLEOTIDE SEQUENCE</scope>
    <source>
        <strain evidence="5">KCTC 23430</strain>
    </source>
</reference>
<dbReference type="GO" id="GO:0019509">
    <property type="term" value="P:L-methionine salvage from methylthioadenosine"/>
    <property type="evidence" value="ECO:0007669"/>
    <property type="project" value="TreeGrafter"/>
</dbReference>
<comment type="miscellaneous">
    <text evidence="3">Although this enzyme belongs to the family of MTA phosphorylases based on sequence homology, it has been shown that conserved amino acid substitutions in the substrate binding pocket convert the substrate specificity of this enzyme from 6-aminopurines to 6-oxopurines.</text>
</comment>
<comment type="subunit">
    <text evidence="3">Homohexamer. Dimer of a homotrimer.</text>
</comment>